<organism evidence="4 5">
    <name type="scientific">Pricia mediterranea</name>
    <dbReference type="NCBI Taxonomy" id="3076079"/>
    <lineage>
        <taxon>Bacteria</taxon>
        <taxon>Pseudomonadati</taxon>
        <taxon>Bacteroidota</taxon>
        <taxon>Flavobacteriia</taxon>
        <taxon>Flavobacteriales</taxon>
        <taxon>Flavobacteriaceae</taxon>
        <taxon>Pricia</taxon>
    </lineage>
</organism>
<proteinExistence type="predicted"/>
<comment type="caution">
    <text evidence="4">The sequence shown here is derived from an EMBL/GenBank/DDBJ whole genome shotgun (WGS) entry which is preliminary data.</text>
</comment>
<keyword evidence="1" id="KW-0175">Coiled coil</keyword>
<feature type="coiled-coil region" evidence="1">
    <location>
        <begin position="213"/>
        <end position="243"/>
    </location>
</feature>
<evidence type="ECO:0000256" key="1">
    <source>
        <dbReference type="SAM" id="Coils"/>
    </source>
</evidence>
<dbReference type="SMART" id="SM00850">
    <property type="entry name" value="LytTR"/>
    <property type="match status" value="1"/>
</dbReference>
<keyword evidence="5" id="KW-1185">Reference proteome</keyword>
<keyword evidence="2" id="KW-0472">Membrane</keyword>
<gene>
    <name evidence="4" type="ORF">RQM65_08185</name>
</gene>
<evidence type="ECO:0000259" key="3">
    <source>
        <dbReference type="PROSITE" id="PS50930"/>
    </source>
</evidence>
<dbReference type="InterPro" id="IPR007492">
    <property type="entry name" value="LytTR_DNA-bd_dom"/>
</dbReference>
<dbReference type="RefSeq" id="WP_314014057.1">
    <property type="nucleotide sequence ID" value="NZ_JAVTTP010000001.1"/>
</dbReference>
<evidence type="ECO:0000256" key="2">
    <source>
        <dbReference type="SAM" id="Phobius"/>
    </source>
</evidence>
<dbReference type="Gene3D" id="2.40.50.1020">
    <property type="entry name" value="LytTr DNA-binding domain"/>
    <property type="match status" value="1"/>
</dbReference>
<feature type="domain" description="HTH LytTR-type" evidence="3">
    <location>
        <begin position="295"/>
        <end position="364"/>
    </location>
</feature>
<protein>
    <submittedName>
        <fullName evidence="4">LytTR family transcriptional regulator DNA-binding domain-containing protein</fullName>
    </submittedName>
</protein>
<evidence type="ECO:0000313" key="4">
    <source>
        <dbReference type="EMBL" id="MDT7828640.1"/>
    </source>
</evidence>
<sequence length="364" mass="41422">MRKDKLYFLTFISVTIIYVVVALIAIRFALRSSSLELVTTQLEIGKKEARSMAILVGHELSGGVVKDSVISHFQASIDHTDQESIFISILDWSGRIVCHPDVKQVGQKIGSNESFVSSVADDLSADEFYNLLMQRKNNRPENTGGQAAVSSDVFFMFPVQGSDWIVASNANLKRLISQLNRLRDRFYVIFAVLGLIIIPAFVITVRFIGSKYENRLELQKQKLEDEVLNFSKLNRALDEYQQKVNEDAAVSEAKKRILTHRHNELLSIPTEDIAHIYTENTVTYVVCFDSSRSTTNASLDELYSQLDENYFFRANRQYIIAISSIEKIVKYGNNQLKLLTFPETKTSILISKNRAAEFKNWLNL</sequence>
<keyword evidence="2" id="KW-1133">Transmembrane helix</keyword>
<feature type="transmembrane region" description="Helical" evidence="2">
    <location>
        <begin position="6"/>
        <end position="30"/>
    </location>
</feature>
<name>A0ABU3L4H1_9FLAO</name>
<evidence type="ECO:0000313" key="5">
    <source>
        <dbReference type="Proteomes" id="UP001250656"/>
    </source>
</evidence>
<dbReference type="GO" id="GO:0003677">
    <property type="term" value="F:DNA binding"/>
    <property type="evidence" value="ECO:0007669"/>
    <property type="project" value="UniProtKB-KW"/>
</dbReference>
<dbReference type="EMBL" id="JAVTTP010000001">
    <property type="protein sequence ID" value="MDT7828640.1"/>
    <property type="molecule type" value="Genomic_DNA"/>
</dbReference>
<dbReference type="PROSITE" id="PS50930">
    <property type="entry name" value="HTH_LYTTR"/>
    <property type="match status" value="1"/>
</dbReference>
<dbReference type="Proteomes" id="UP001250656">
    <property type="component" value="Unassembled WGS sequence"/>
</dbReference>
<accession>A0ABU3L4H1</accession>
<keyword evidence="4" id="KW-0238">DNA-binding</keyword>
<dbReference type="Pfam" id="PF04397">
    <property type="entry name" value="LytTR"/>
    <property type="match status" value="1"/>
</dbReference>
<keyword evidence="2" id="KW-0812">Transmembrane</keyword>
<reference evidence="4 5" key="1">
    <citation type="submission" date="2023-09" db="EMBL/GenBank/DDBJ databases">
        <title>Novel taxa isolated from Blanes Bay.</title>
        <authorList>
            <person name="Rey-Velasco X."/>
            <person name="Lucena T."/>
        </authorList>
    </citation>
    <scope>NUCLEOTIDE SEQUENCE [LARGE SCALE GENOMIC DNA]</scope>
    <source>
        <strain evidence="4 5">S334</strain>
    </source>
</reference>
<feature type="transmembrane region" description="Helical" evidence="2">
    <location>
        <begin position="186"/>
        <end position="209"/>
    </location>
</feature>